<feature type="transmembrane region" description="Helical" evidence="2">
    <location>
        <begin position="7"/>
        <end position="27"/>
    </location>
</feature>
<evidence type="ECO:0000256" key="1">
    <source>
        <dbReference type="SAM" id="MobiDB-lite"/>
    </source>
</evidence>
<proteinExistence type="predicted"/>
<feature type="region of interest" description="Disordered" evidence="1">
    <location>
        <begin position="548"/>
        <end position="570"/>
    </location>
</feature>
<keyword evidence="2" id="KW-0472">Membrane</keyword>
<feature type="region of interest" description="Disordered" evidence="1">
    <location>
        <begin position="939"/>
        <end position="959"/>
    </location>
</feature>
<dbReference type="Proteomes" id="UP000539350">
    <property type="component" value="Unassembled WGS sequence"/>
</dbReference>
<dbReference type="PANTHER" id="PTHR30441">
    <property type="entry name" value="DUF748 DOMAIN-CONTAINING PROTEIN"/>
    <property type="match status" value="1"/>
</dbReference>
<dbReference type="GO" id="GO:0005886">
    <property type="term" value="C:plasma membrane"/>
    <property type="evidence" value="ECO:0007669"/>
    <property type="project" value="TreeGrafter"/>
</dbReference>
<keyword evidence="2" id="KW-0812">Transmembrane</keyword>
<dbReference type="InterPro" id="IPR052894">
    <property type="entry name" value="AsmA-related"/>
</dbReference>
<dbReference type="GO" id="GO:0090313">
    <property type="term" value="P:regulation of protein targeting to membrane"/>
    <property type="evidence" value="ECO:0007669"/>
    <property type="project" value="TreeGrafter"/>
</dbReference>
<protein>
    <submittedName>
        <fullName evidence="3">DUF748 domain-containing protein</fullName>
    </submittedName>
</protein>
<evidence type="ECO:0000256" key="2">
    <source>
        <dbReference type="SAM" id="Phobius"/>
    </source>
</evidence>
<dbReference type="RefSeq" id="WP_182169925.1">
    <property type="nucleotide sequence ID" value="NZ_JACFXU010000013.1"/>
</dbReference>
<gene>
    <name evidence="3" type="ORF">H2508_05705</name>
</gene>
<organism evidence="3 4">
    <name type="scientific">Sediminihaliea albiluteola</name>
    <dbReference type="NCBI Taxonomy" id="2758564"/>
    <lineage>
        <taxon>Bacteria</taxon>
        <taxon>Pseudomonadati</taxon>
        <taxon>Pseudomonadota</taxon>
        <taxon>Gammaproteobacteria</taxon>
        <taxon>Cellvibrionales</taxon>
        <taxon>Halieaceae</taxon>
        <taxon>Sediminihaliea</taxon>
    </lineage>
</organism>
<keyword evidence="4" id="KW-1185">Reference proteome</keyword>
<dbReference type="PANTHER" id="PTHR30441:SF8">
    <property type="entry name" value="DUF748 DOMAIN-CONTAINING PROTEIN"/>
    <property type="match status" value="1"/>
</dbReference>
<reference evidence="3 4" key="1">
    <citation type="submission" date="2020-07" db="EMBL/GenBank/DDBJ databases">
        <title>Halieaceae bacterium, F7430, whole genome shotgun sequencing project.</title>
        <authorList>
            <person name="Jiang S."/>
            <person name="Liu Z.W."/>
            <person name="Du Z.J."/>
        </authorList>
    </citation>
    <scope>NUCLEOTIDE SEQUENCE [LARGE SCALE GENOMIC DNA]</scope>
    <source>
        <strain evidence="3 4">F7430</strain>
    </source>
</reference>
<dbReference type="InterPro" id="IPR036737">
    <property type="entry name" value="OmpA-like_sf"/>
</dbReference>
<accession>A0A7W2TVE6</accession>
<dbReference type="InterPro" id="IPR008023">
    <property type="entry name" value="DUF748"/>
</dbReference>
<dbReference type="Pfam" id="PF05359">
    <property type="entry name" value="DUF748"/>
    <property type="match status" value="1"/>
</dbReference>
<evidence type="ECO:0000313" key="3">
    <source>
        <dbReference type="EMBL" id="MBA6412603.1"/>
    </source>
</evidence>
<name>A0A7W2TVE6_9GAMM</name>
<dbReference type="AlphaFoldDB" id="A0A7W2TVE6"/>
<dbReference type="EMBL" id="JACFXU010000013">
    <property type="protein sequence ID" value="MBA6412603.1"/>
    <property type="molecule type" value="Genomic_DNA"/>
</dbReference>
<dbReference type="Gene3D" id="3.30.1330.60">
    <property type="entry name" value="OmpA-like domain"/>
    <property type="match status" value="1"/>
</dbReference>
<comment type="caution">
    <text evidence="3">The sequence shown here is derived from an EMBL/GenBank/DDBJ whole genome shotgun (WGS) entry which is preliminary data.</text>
</comment>
<sequence>MKTALRIIAALYLVYLALSILLIMPLLNTLPHWFIKQQYQRDFSSELVIFNPFKLSLEVHKAKLDEADGGDFASIDRLSLNLSTSGLWREGWVLDELSLLGLNLHLQRYTSGKLNIDDFLPQPAEQDAPSAQQEDPSAIPGLSIELLELSAERIRLSDAQRQTPYSTYWDALHIRAKHLSTVAVADEPYQIELQDESGGSLKWHGELSLPAAHSSGRITLSGVALQPFWRYVREQLDFELNSGQLYLSADYDLNWSEALRFNIDQGSLELKQLNLEPKDAAQLPDTAVSFSSLKLDEISVNSSQELLNIARASLNGLSVSGWLEEQQLSLMTMFNTRFFATTENDSDSEDSPSTWQFAVQTAAIEEAEIFWRSAYTSPERLHVAPLNIKVDAIHWPAQADSHLSLDLQINEEFSSEVLGNINLASGDGELSFNLKDLPIPWFAPNIPAQFTARLSSGSAALNGALSLQAFTPQKIQVDGQLQDLAIAIDDAEQSVTSWDMLEWKELVLDLPSQRIDLAQLHLDGYAGRIHIREDGSLNLQHLISEQAQASNTEEASEQHTAASAEQAADSEANSGWSFAAPAIHLSNSEVDFMDESLPIRFRTIIGDLSGSIIGLDSDPDKSLSVDIKGSVDGYAPVVLKGSASPLHQPPILDLALNFQGVDLARLTPYSGTYAGYAIDRGILNLDLKYSLEDERLQGDNKVLIKQLKLGKKVDSDKALNIPLQLGLALLTDANGVIDLDVPVSGNVKDPEFGLGSVIFGAFANLITKAISSPFTLLAKLVGTKDDLQQIRYAAGSKVLDEHSQEKLLELAQALQQRPALKLVIKGRIEPQTDRAKLQQELLRAELIAAGLSAAEIDGKSEAWAAAIAKRFAALASNSNSESDQQDVTSPSATVQARKVQEQINVPSAALKALAEERAASTKRFLVTEGGIAADRAVIEPSDPMNQNNSFSGVEMSVDT</sequence>
<keyword evidence="2" id="KW-1133">Transmembrane helix</keyword>
<feature type="compositionally biased region" description="Low complexity" evidence="1">
    <location>
        <begin position="558"/>
        <end position="570"/>
    </location>
</feature>
<evidence type="ECO:0000313" key="4">
    <source>
        <dbReference type="Proteomes" id="UP000539350"/>
    </source>
</evidence>